<dbReference type="Pfam" id="PF08240">
    <property type="entry name" value="ADH_N"/>
    <property type="match status" value="1"/>
</dbReference>
<keyword evidence="1" id="KW-0521">NADP</keyword>
<evidence type="ECO:0000256" key="2">
    <source>
        <dbReference type="ARBA" id="ARBA00023002"/>
    </source>
</evidence>
<accession>A0A0L8BSK5</accession>
<dbReference type="PANTHER" id="PTHR48106:SF13">
    <property type="entry name" value="QUINONE OXIDOREDUCTASE-RELATED"/>
    <property type="match status" value="1"/>
</dbReference>
<reference evidence="4" key="1">
    <citation type="submission" date="2015-07" db="EMBL/GenBank/DDBJ databases">
        <authorList>
            <person name="Eng W.W.H."/>
            <person name="Gan H.M."/>
            <person name="Barton H.A."/>
            <person name="Savka M.A."/>
        </authorList>
    </citation>
    <scope>NUCLEOTIDE SEQUENCE</scope>
    <source>
        <strain evidence="4">SD006</strain>
    </source>
</reference>
<organism evidence="4">
    <name type="scientific">Ensifer adhaerens</name>
    <name type="common">Sinorhizobium morelense</name>
    <dbReference type="NCBI Taxonomy" id="106592"/>
    <lineage>
        <taxon>Bacteria</taxon>
        <taxon>Pseudomonadati</taxon>
        <taxon>Pseudomonadota</taxon>
        <taxon>Alphaproteobacteria</taxon>
        <taxon>Hyphomicrobiales</taxon>
        <taxon>Rhizobiaceae</taxon>
        <taxon>Sinorhizobium/Ensifer group</taxon>
        <taxon>Ensifer</taxon>
    </lineage>
</organism>
<dbReference type="GO" id="GO:0035925">
    <property type="term" value="F:mRNA 3'-UTR AU-rich region binding"/>
    <property type="evidence" value="ECO:0007669"/>
    <property type="project" value="TreeGrafter"/>
</dbReference>
<sequence length="329" mass="34585">MSHIIDAIRLSKYGESEVLSLQQIELLPPGSGEIQIRHFAIGVNYLDIYHRKGVFAAKLPLPTGLGVEGVGEVTALGPDVSGFAIGDRVAYVGGPPGGYAICRNVPAARALHVPAGLDSETVAATVFKGLTAEYLTHRCVTLKAGDTVLLHAAAGGVGSLASQWLKALGVTVIGTVSTEAKAETARAYGCDHVILYAREDFRERVSQITGGKGVKVVFDSVGADTFMGSLDCLQPRGILVSFGESSGPVEPLPISMLGAKGSLYVTRPSIAHYTADRTEYEAAAQRLFSAIETGVIKTAKPRVYALKDAPQAHADMEARRTSGSVVLLP</sequence>
<dbReference type="PANTHER" id="PTHR48106">
    <property type="entry name" value="QUINONE OXIDOREDUCTASE PIG3-RELATED"/>
    <property type="match status" value="1"/>
</dbReference>
<protein>
    <submittedName>
        <fullName evidence="4">Quinone oxidoreductase</fullName>
    </submittedName>
</protein>
<dbReference type="CDD" id="cd05286">
    <property type="entry name" value="QOR2"/>
    <property type="match status" value="1"/>
</dbReference>
<dbReference type="PATRIC" id="fig|106592.7.peg.1131"/>
<dbReference type="Pfam" id="PF00107">
    <property type="entry name" value="ADH_zinc_N"/>
    <property type="match status" value="1"/>
</dbReference>
<gene>
    <name evidence="4" type="ORF">AC244_16840</name>
</gene>
<dbReference type="GO" id="GO:0005829">
    <property type="term" value="C:cytosol"/>
    <property type="evidence" value="ECO:0007669"/>
    <property type="project" value="TreeGrafter"/>
</dbReference>
<dbReference type="GO" id="GO:0070402">
    <property type="term" value="F:NADPH binding"/>
    <property type="evidence" value="ECO:0007669"/>
    <property type="project" value="TreeGrafter"/>
</dbReference>
<dbReference type="InterPro" id="IPR020843">
    <property type="entry name" value="ER"/>
</dbReference>
<dbReference type="SUPFAM" id="SSF50129">
    <property type="entry name" value="GroES-like"/>
    <property type="match status" value="1"/>
</dbReference>
<dbReference type="Gene3D" id="3.90.180.10">
    <property type="entry name" value="Medium-chain alcohol dehydrogenases, catalytic domain"/>
    <property type="match status" value="1"/>
</dbReference>
<dbReference type="InterPro" id="IPR047618">
    <property type="entry name" value="QOR-like"/>
</dbReference>
<dbReference type="RefSeq" id="WP_053249968.1">
    <property type="nucleotide sequence ID" value="NZ_LGAP01000010.1"/>
</dbReference>
<dbReference type="Gene3D" id="3.40.50.720">
    <property type="entry name" value="NAD(P)-binding Rossmann-like Domain"/>
    <property type="match status" value="1"/>
</dbReference>
<keyword evidence="2" id="KW-0560">Oxidoreductase</keyword>
<dbReference type="SUPFAM" id="SSF51735">
    <property type="entry name" value="NAD(P)-binding Rossmann-fold domains"/>
    <property type="match status" value="1"/>
</dbReference>
<dbReference type="InterPro" id="IPR013149">
    <property type="entry name" value="ADH-like_C"/>
</dbReference>
<dbReference type="FunFam" id="3.40.50.720:FF:000053">
    <property type="entry name" value="Quinone oxidoreductase 1"/>
    <property type="match status" value="1"/>
</dbReference>
<dbReference type="SMART" id="SM00829">
    <property type="entry name" value="PKS_ER"/>
    <property type="match status" value="1"/>
</dbReference>
<evidence type="ECO:0000256" key="1">
    <source>
        <dbReference type="ARBA" id="ARBA00022857"/>
    </source>
</evidence>
<dbReference type="Proteomes" id="UP000037425">
    <property type="component" value="Unassembled WGS sequence"/>
</dbReference>
<evidence type="ECO:0000259" key="3">
    <source>
        <dbReference type="SMART" id="SM00829"/>
    </source>
</evidence>
<feature type="domain" description="Enoyl reductase (ER)" evidence="3">
    <location>
        <begin position="14"/>
        <end position="327"/>
    </location>
</feature>
<dbReference type="InterPro" id="IPR011032">
    <property type="entry name" value="GroES-like_sf"/>
</dbReference>
<dbReference type="GO" id="GO:0003960">
    <property type="term" value="F:quinone reductase (NADPH) activity"/>
    <property type="evidence" value="ECO:0007669"/>
    <property type="project" value="InterPro"/>
</dbReference>
<name>A0A0L8BSK5_ENSAD</name>
<reference evidence="4" key="2">
    <citation type="journal article" date="2017" name="J Genomics">
        <title>Genomic characterization of eight Ensifer strains isolated from pristine caves and a whole genome phylogeny of Ensifer (Sinorhizobium).</title>
        <authorList>
            <person name="Kumar H."/>
            <person name="Gan H."/>
            <person name="Tan M."/>
            <person name="Eng W."/>
            <person name="Barton H."/>
            <person name="Hudson A."/>
            <person name="Savka M."/>
        </authorList>
    </citation>
    <scope>NUCLEOTIDE SEQUENCE</scope>
    <source>
        <strain evidence="4">SD006</strain>
    </source>
</reference>
<evidence type="ECO:0000313" key="4">
    <source>
        <dbReference type="EMBL" id="KOF17691.1"/>
    </source>
</evidence>
<dbReference type="PROSITE" id="PS01162">
    <property type="entry name" value="QOR_ZETA_CRYSTAL"/>
    <property type="match status" value="1"/>
</dbReference>
<comment type="caution">
    <text evidence="4">The sequence shown here is derived from an EMBL/GenBank/DDBJ whole genome shotgun (WGS) entry which is preliminary data.</text>
</comment>
<dbReference type="GO" id="GO:0008270">
    <property type="term" value="F:zinc ion binding"/>
    <property type="evidence" value="ECO:0007669"/>
    <property type="project" value="InterPro"/>
</dbReference>
<dbReference type="InterPro" id="IPR002364">
    <property type="entry name" value="Quin_OxRdtase/zeta-crystal_CS"/>
</dbReference>
<dbReference type="InterPro" id="IPR036291">
    <property type="entry name" value="NAD(P)-bd_dom_sf"/>
</dbReference>
<dbReference type="AlphaFoldDB" id="A0A0L8BSK5"/>
<dbReference type="EMBL" id="LGAP01000010">
    <property type="protein sequence ID" value="KOF17691.1"/>
    <property type="molecule type" value="Genomic_DNA"/>
</dbReference>
<dbReference type="OrthoDB" id="9805883at2"/>
<dbReference type="InterPro" id="IPR013154">
    <property type="entry name" value="ADH-like_N"/>
</dbReference>
<proteinExistence type="predicted"/>